<dbReference type="EMBL" id="JAYGJQ010000003">
    <property type="protein sequence ID" value="MEA9358372.1"/>
    <property type="molecule type" value="Genomic_DNA"/>
</dbReference>
<proteinExistence type="predicted"/>
<evidence type="ECO:0000313" key="2">
    <source>
        <dbReference type="Proteomes" id="UP001302274"/>
    </source>
</evidence>
<dbReference type="PANTHER" id="PTHR38451:SF1">
    <property type="entry name" value="TRNA (ADENINE(22)-N(1))-METHYLTRANSFERASE"/>
    <property type="match status" value="1"/>
</dbReference>
<dbReference type="Gene3D" id="3.40.50.150">
    <property type="entry name" value="Vaccinia Virus protein VP39"/>
    <property type="match status" value="1"/>
</dbReference>
<evidence type="ECO:0000313" key="1">
    <source>
        <dbReference type="EMBL" id="MEA9358372.1"/>
    </source>
</evidence>
<keyword evidence="2" id="KW-1185">Reference proteome</keyword>
<reference evidence="1 2" key="1">
    <citation type="submission" date="2023-11" db="EMBL/GenBank/DDBJ databases">
        <title>A Novel Polar Bacteriovorax (B. antarcticus) Isolated from the Biocrust in Antarctica.</title>
        <authorList>
            <person name="Mun W."/>
            <person name="Choi S.Y."/>
            <person name="Mitchell R.J."/>
        </authorList>
    </citation>
    <scope>NUCLEOTIDE SEQUENCE [LARGE SCALE GENOMIC DNA]</scope>
    <source>
        <strain evidence="1 2">PP10</strain>
    </source>
</reference>
<organism evidence="1 2">
    <name type="scientific">Bacteriovorax antarcticus</name>
    <dbReference type="NCBI Taxonomy" id="3088717"/>
    <lineage>
        <taxon>Bacteria</taxon>
        <taxon>Pseudomonadati</taxon>
        <taxon>Bdellovibrionota</taxon>
        <taxon>Bacteriovoracia</taxon>
        <taxon>Bacteriovoracales</taxon>
        <taxon>Bacteriovoracaceae</taxon>
        <taxon>Bacteriovorax</taxon>
    </lineage>
</organism>
<dbReference type="RefSeq" id="WP_323578743.1">
    <property type="nucleotide sequence ID" value="NZ_JAYGJQ010000003.1"/>
</dbReference>
<protein>
    <submittedName>
        <fullName evidence="1">tRNA (Adenine(22)-N(1))-methyltransferase TrmK</fullName>
    </submittedName>
</protein>
<comment type="caution">
    <text evidence="1">The sequence shown here is derived from an EMBL/GenBank/DDBJ whole genome shotgun (WGS) entry which is preliminary data.</text>
</comment>
<dbReference type="PANTHER" id="PTHR38451">
    <property type="entry name" value="TRNA (ADENINE(22)-N(1))-METHYLTRANSFERASE"/>
    <property type="match status" value="1"/>
</dbReference>
<sequence>MRLPNPKLTARMKHFIDNALKGQPLWDICCDHGYVGIKALETSQFSEVHFVDQVPHIMERLETLIKQYWRIKPEHKYSLHLLSGEELEMDVHGTMLVAGVGGLTIKTIVSALIENKKLHAKRLLLSPHTDEKVLIQYLDDADFQKIYGVTEKILMPEGKRFRPLYILDLK</sequence>
<accession>A0ABU5VZ90</accession>
<dbReference type="Pfam" id="PF12847">
    <property type="entry name" value="Methyltransf_18"/>
    <property type="match status" value="1"/>
</dbReference>
<dbReference type="Proteomes" id="UP001302274">
    <property type="component" value="Unassembled WGS sequence"/>
</dbReference>
<gene>
    <name evidence="1" type="ORF">SHI21_19205</name>
</gene>
<name>A0ABU5VZ90_9BACT</name>
<dbReference type="InterPro" id="IPR029063">
    <property type="entry name" value="SAM-dependent_MTases_sf"/>
</dbReference>